<evidence type="ECO:0000256" key="6">
    <source>
        <dbReference type="SAM" id="Phobius"/>
    </source>
</evidence>
<dbReference type="GO" id="GO:0007189">
    <property type="term" value="P:adenylate cyclase-activating G protein-coupled receptor signaling pathway"/>
    <property type="evidence" value="ECO:0007669"/>
    <property type="project" value="TreeGrafter"/>
</dbReference>
<organism evidence="11 12">
    <name type="scientific">Nasonia vitripennis</name>
    <name type="common">Parasitic wasp</name>
    <dbReference type="NCBI Taxonomy" id="7425"/>
    <lineage>
        <taxon>Eukaryota</taxon>
        <taxon>Metazoa</taxon>
        <taxon>Ecdysozoa</taxon>
        <taxon>Arthropoda</taxon>
        <taxon>Hexapoda</taxon>
        <taxon>Insecta</taxon>
        <taxon>Pterygota</taxon>
        <taxon>Neoptera</taxon>
        <taxon>Endopterygota</taxon>
        <taxon>Hymenoptera</taxon>
        <taxon>Apocrita</taxon>
        <taxon>Proctotrupomorpha</taxon>
        <taxon>Chalcidoidea</taxon>
        <taxon>Pteromalidae</taxon>
        <taxon>Pteromalinae</taxon>
        <taxon>Nasonia</taxon>
    </lineage>
</organism>
<feature type="transmembrane region" description="Helical" evidence="6">
    <location>
        <begin position="1050"/>
        <end position="1070"/>
    </location>
</feature>
<dbReference type="EnsemblMetazoa" id="XM_031931907">
    <property type="protein sequence ID" value="XP_031787767"/>
    <property type="gene ID" value="LOC100123035"/>
</dbReference>
<dbReference type="Gene3D" id="2.60.120.290">
    <property type="entry name" value="Spermadhesin, CUB domain"/>
    <property type="match status" value="1"/>
</dbReference>
<name>A0A7M7QKH4_NASVI</name>
<dbReference type="InterPro" id="IPR013783">
    <property type="entry name" value="Ig-like_fold"/>
</dbReference>
<evidence type="ECO:0000256" key="4">
    <source>
        <dbReference type="PROSITE-ProRule" id="PRU00076"/>
    </source>
</evidence>
<sequence>MSEPATARTARRRSLFGGRTSSDSRQVLACLAMLLLPMASREQQQQQQEPPQPSGHQEQQPQQQDQQQACGGHLTARRGTIATPNFPGPFAVPLSCRWLLDASELADQANASIVVYLSQLYAFRGLSFTEYAYYESETVSFGGALVQAIDEGNVFEHRWLRTFRPYLLVEFQLDRLEGNHVRVLDNLLDVYGFNLTYEMTEDRENPNSCSLRDCSYAGNCLLASDYASFYCDCFEGFGGRHCGHGPLCVTERGNPICQNGGTCRHVGAAAVRCLCAPRFSGDFCEISQDDSEENGCNAEANCIFQCPYPGERQQQQQQQQQRSRPCQCKKPVRVHTDRTRFECRIKLTNVTYPRGVDFTGQNVSLESHLSKQLSKYIWDSNISSMEELKILSVTPALEVNFHFFGNTLDADKIRAALNRLVQRRRLAEFFLEPSHFTFQQKPALRLQSLRINQVNERQVQLGDQFILSCLAVGSTDLKFSWYKDDMAVNMSKATREIWYRHMPNDGSDYHTSILTVDKATLLDEGRYTCQVVDWGVQQCRSIHIDVKDEPNVKVVPMSSTLEKGSTLRLMCTTPNMRSIGIGFGWTKNRALLKLEPGQEVWEDLYPAGSLLTISHAQKSATYTCNVAHHSSSVRVEVVNRTQIPLCLGDRHLGLGWPETAPGSKALLACPQGFVGRHASRQCNMRDAVSSGWELPDFSGCLYEPLVQPYNDFRSLTLGYESTNGSSTIQAFWDVLQNRRSSFYPGEGDRIIGLLQEVEHYLYNVDELEDLKNSVEATMRIIDRILSNEDSILSQAKLLSLSQLVIRNLGYWSQDSSESHKHLSLAELVVDVLPMKVYSSSSIMYSLKIPQDNQKFSSFSRSSKYPDWYNERVTIRLYQNRLQNANKTVSGIVVVYRDLAQFFPDTYITELDDGSDMEYRLSSRVISVSTSYRGSERDERFSIELEFAGARNHSKAWNASCGVLGPDGDWNLDSCSLAEEGLLKDSVLHCLCSNPGTFAAFLTTRAEKVVLAKNDQTNFVVILGCSSCLLQCLVSMLVLTAFWWRNRTWLNFLKIQCCVAVIAAMATFIYAVHIEIAEDSLSVVAMCLEAFLLIGTSSPISQALIIYAELSNIHPSQQLQPTVVAVITGVPILALLTTELTRKTIGWKHESWWLVFDTGVYNIFVICSITLLLTFLLLYIAVIHKTRPLLYKFTKKDVIQQRVRMLHRSAIVIFGIVAMEVSSVFYVNSSSIIYHYVFAFQSALLGFIILAMYVMSGEVLVVAPVLHKLKRQAESDDECASEPTKGRSKEREFEKELSSCSSGPGLAACNTSTTLPSGTTLLLCEPVAVYPEARGVAVGIDAREYVNEAAAGAYAAAVSAGIVGPEIQIHHVDDIHLENYSRLSPRRRLQQRRYEPAEKSSFVLPRNFAANSQTTTTTTTAAAATTTSQQHCTQPYKELVTLSNLPTTPDLHHLQQQQQQHLLQAHQRLPPQQTSDCPTSLLCSAQIETCLTMPDVTLAINGDAEHPHPILVVAPLVEAQQKISCGTTVTSQSTTMPDIANTMEQRKQPDGEDVLLKVGRQHEIVVEQLPDQTLNTNGMLDRISHDLDYLLNRTKEDA</sequence>
<feature type="compositionally biased region" description="Low complexity" evidence="5">
    <location>
        <begin position="40"/>
        <end position="68"/>
    </location>
</feature>
<feature type="domain" description="G-protein coupled receptors family 2 profile 1" evidence="9">
    <location>
        <begin position="623"/>
        <end position="704"/>
    </location>
</feature>
<feature type="region of interest" description="Disordered" evidence="5">
    <location>
        <begin position="1"/>
        <end position="22"/>
    </location>
</feature>
<feature type="transmembrane region" description="Helical" evidence="6">
    <location>
        <begin position="1204"/>
        <end position="1226"/>
    </location>
</feature>
<reference evidence="11" key="1">
    <citation type="submission" date="2021-01" db="UniProtKB">
        <authorList>
            <consortium name="EnsemblMetazoa"/>
        </authorList>
    </citation>
    <scope>IDENTIFICATION</scope>
</reference>
<dbReference type="Pfam" id="PF13927">
    <property type="entry name" value="Ig_3"/>
    <property type="match status" value="1"/>
</dbReference>
<evidence type="ECO:0000313" key="12">
    <source>
        <dbReference type="Proteomes" id="UP000002358"/>
    </source>
</evidence>
<dbReference type="GO" id="GO:0004930">
    <property type="term" value="F:G protein-coupled receptor activity"/>
    <property type="evidence" value="ECO:0007669"/>
    <property type="project" value="InterPro"/>
</dbReference>
<dbReference type="PANTHER" id="PTHR45813:SF8">
    <property type="entry name" value="IG-LIKE DOMAIN-CONTAINING PROTEIN"/>
    <property type="match status" value="1"/>
</dbReference>
<feature type="transmembrane region" description="Helical" evidence="6">
    <location>
        <begin position="1118"/>
        <end position="1139"/>
    </location>
</feature>
<dbReference type="PROSITE" id="PS50026">
    <property type="entry name" value="EGF_3"/>
    <property type="match status" value="2"/>
</dbReference>
<feature type="region of interest" description="Disordered" evidence="5">
    <location>
        <begin position="40"/>
        <end position="73"/>
    </location>
</feature>
<proteinExistence type="inferred from homology"/>
<feature type="transmembrane region" description="Helical" evidence="6">
    <location>
        <begin position="1159"/>
        <end position="1183"/>
    </location>
</feature>
<dbReference type="OrthoDB" id="6138650at2759"/>
<dbReference type="InterPro" id="IPR000742">
    <property type="entry name" value="EGF"/>
</dbReference>
<dbReference type="CDD" id="cd00054">
    <property type="entry name" value="EGF_CA"/>
    <property type="match status" value="1"/>
</dbReference>
<dbReference type="SUPFAM" id="SSF48726">
    <property type="entry name" value="Immunoglobulin"/>
    <property type="match status" value="2"/>
</dbReference>
<feature type="transmembrane region" description="Helical" evidence="6">
    <location>
        <begin position="1018"/>
        <end position="1043"/>
    </location>
</feature>
<dbReference type="PROSITE" id="PS50227">
    <property type="entry name" value="G_PROTEIN_RECEP_F2_3"/>
    <property type="match status" value="1"/>
</dbReference>
<keyword evidence="2 4" id="KW-1015">Disulfide bond</keyword>
<evidence type="ECO:0000256" key="5">
    <source>
        <dbReference type="SAM" id="MobiDB-lite"/>
    </source>
</evidence>
<dbReference type="PROSITE" id="PS50835">
    <property type="entry name" value="IG_LIKE"/>
    <property type="match status" value="2"/>
</dbReference>
<evidence type="ECO:0000256" key="1">
    <source>
        <dbReference type="ARBA" id="ARBA00007343"/>
    </source>
</evidence>
<dbReference type="InterPro" id="IPR046338">
    <property type="entry name" value="GAIN_dom_sf"/>
</dbReference>
<dbReference type="InterPro" id="IPR000859">
    <property type="entry name" value="CUB_dom"/>
</dbReference>
<comment type="caution">
    <text evidence="4">Lacks conserved residue(s) required for the propagation of feature annotation.</text>
</comment>
<dbReference type="PROSITE" id="PS00022">
    <property type="entry name" value="EGF_1"/>
    <property type="match status" value="2"/>
</dbReference>
<dbReference type="Gene3D" id="2.60.220.50">
    <property type="match status" value="1"/>
</dbReference>
<keyword evidence="4" id="KW-0245">EGF-like domain</keyword>
<keyword evidence="6" id="KW-0472">Membrane</keyword>
<dbReference type="InterPro" id="IPR035914">
    <property type="entry name" value="Sperma_CUB_dom_sf"/>
</dbReference>
<dbReference type="PROSITE" id="PS01186">
    <property type="entry name" value="EGF_2"/>
    <property type="match status" value="1"/>
</dbReference>
<dbReference type="RefSeq" id="XP_031787767.1">
    <property type="nucleotide sequence ID" value="XM_031931907.2"/>
</dbReference>
<feature type="domain" description="Ig-like" evidence="10">
    <location>
        <begin position="442"/>
        <end position="531"/>
    </location>
</feature>
<evidence type="ECO:0000259" key="10">
    <source>
        <dbReference type="PROSITE" id="PS50835"/>
    </source>
</evidence>
<dbReference type="SMART" id="SM00181">
    <property type="entry name" value="EGF"/>
    <property type="match status" value="2"/>
</dbReference>
<dbReference type="InterPro" id="IPR007110">
    <property type="entry name" value="Ig-like_dom"/>
</dbReference>
<keyword evidence="12" id="KW-1185">Reference proteome</keyword>
<feature type="domain" description="Ig-like" evidence="10">
    <location>
        <begin position="550"/>
        <end position="636"/>
    </location>
</feature>
<feature type="transmembrane region" description="Helical" evidence="6">
    <location>
        <begin position="1082"/>
        <end position="1106"/>
    </location>
</feature>
<dbReference type="CDD" id="cd00096">
    <property type="entry name" value="Ig"/>
    <property type="match status" value="1"/>
</dbReference>
<feature type="domain" description="EGF-like" evidence="8">
    <location>
        <begin position="205"/>
        <end position="243"/>
    </location>
</feature>
<keyword evidence="6" id="KW-0812">Transmembrane</keyword>
<dbReference type="Gene3D" id="4.10.1240.10">
    <property type="entry name" value="GPCR, family 2, extracellular hormone receptor domain"/>
    <property type="match status" value="1"/>
</dbReference>
<dbReference type="InterPro" id="IPR036179">
    <property type="entry name" value="Ig-like_dom_sf"/>
</dbReference>
<evidence type="ECO:0000259" key="7">
    <source>
        <dbReference type="PROSITE" id="PS01180"/>
    </source>
</evidence>
<feature type="transmembrane region" description="Helical" evidence="6">
    <location>
        <begin position="1232"/>
        <end position="1265"/>
    </location>
</feature>
<feature type="domain" description="EGF-like" evidence="8">
    <location>
        <begin position="244"/>
        <end position="285"/>
    </location>
</feature>
<accession>A0A7M7QKH4</accession>
<dbReference type="SUPFAM" id="SSF57196">
    <property type="entry name" value="EGF/Laminin"/>
    <property type="match status" value="1"/>
</dbReference>
<feature type="disulfide bond" evidence="4">
    <location>
        <begin position="275"/>
        <end position="284"/>
    </location>
</feature>
<evidence type="ECO:0000256" key="2">
    <source>
        <dbReference type="ARBA" id="ARBA00023157"/>
    </source>
</evidence>
<dbReference type="PROSITE" id="PS01180">
    <property type="entry name" value="CUB"/>
    <property type="match status" value="1"/>
</dbReference>
<dbReference type="GO" id="GO:0016020">
    <property type="term" value="C:membrane"/>
    <property type="evidence" value="ECO:0007669"/>
    <property type="project" value="InterPro"/>
</dbReference>
<feature type="disulfide bond" evidence="4">
    <location>
        <begin position="214"/>
        <end position="231"/>
    </location>
</feature>
<keyword evidence="3" id="KW-0325">Glycoprotein</keyword>
<feature type="domain" description="CUB" evidence="7">
    <location>
        <begin position="70"/>
        <end position="200"/>
    </location>
</feature>
<dbReference type="InterPro" id="IPR051587">
    <property type="entry name" value="Adhesion_GPCR"/>
</dbReference>
<dbReference type="SUPFAM" id="SSF49854">
    <property type="entry name" value="Spermadhesin, CUB domain"/>
    <property type="match status" value="1"/>
</dbReference>
<dbReference type="PANTHER" id="PTHR45813">
    <property type="entry name" value="IG-LIKE DOMAIN-CONTAINING PROTEIN"/>
    <property type="match status" value="1"/>
</dbReference>
<feature type="disulfide bond" evidence="4">
    <location>
        <begin position="233"/>
        <end position="242"/>
    </location>
</feature>
<keyword evidence="6" id="KW-1133">Transmembrane helix</keyword>
<dbReference type="InterPro" id="IPR003599">
    <property type="entry name" value="Ig_sub"/>
</dbReference>
<dbReference type="Gene3D" id="2.60.40.10">
    <property type="entry name" value="Immunoglobulins"/>
    <property type="match status" value="2"/>
</dbReference>
<protein>
    <submittedName>
        <fullName evidence="11">Uncharacterized protein</fullName>
    </submittedName>
</protein>
<evidence type="ECO:0000313" key="11">
    <source>
        <dbReference type="EnsemblMetazoa" id="XP_031787767"/>
    </source>
</evidence>
<dbReference type="InParanoid" id="A0A7M7QKH4"/>
<dbReference type="KEGG" id="nvi:100123035"/>
<dbReference type="SMART" id="SM00409">
    <property type="entry name" value="IG"/>
    <property type="match status" value="2"/>
</dbReference>
<evidence type="ECO:0000259" key="8">
    <source>
        <dbReference type="PROSITE" id="PS50026"/>
    </source>
</evidence>
<evidence type="ECO:0000256" key="3">
    <source>
        <dbReference type="ARBA" id="ARBA00023180"/>
    </source>
</evidence>
<dbReference type="InterPro" id="IPR001879">
    <property type="entry name" value="GPCR_2_extracellular_dom"/>
</dbReference>
<dbReference type="Pfam" id="PF00008">
    <property type="entry name" value="EGF"/>
    <property type="match status" value="1"/>
</dbReference>
<dbReference type="Gene3D" id="2.10.25.10">
    <property type="entry name" value="Laminin"/>
    <property type="match status" value="1"/>
</dbReference>
<dbReference type="InterPro" id="IPR036445">
    <property type="entry name" value="GPCR_2_extracell_dom_sf"/>
</dbReference>
<dbReference type="Proteomes" id="UP000002358">
    <property type="component" value="Chromosome 5"/>
</dbReference>
<evidence type="ECO:0000259" key="9">
    <source>
        <dbReference type="PROSITE" id="PS50227"/>
    </source>
</evidence>
<dbReference type="GeneID" id="100123035"/>
<comment type="similarity">
    <text evidence="1">Belongs to the G-protein coupled receptor 2 family. Adhesion G-protein coupled receptor (ADGR) subfamily.</text>
</comment>